<evidence type="ECO:0000313" key="2">
    <source>
        <dbReference type="Proteomes" id="UP000656319"/>
    </source>
</evidence>
<dbReference type="Proteomes" id="UP000656319">
    <property type="component" value="Unassembled WGS sequence"/>
</dbReference>
<accession>A0ABM8PA35</accession>
<protein>
    <submittedName>
        <fullName evidence="1">Uncharacterized protein</fullName>
    </submittedName>
</protein>
<comment type="caution">
    <text evidence="1">The sequence shown here is derived from an EMBL/GenBank/DDBJ whole genome shotgun (WGS) entry which is preliminary data.</text>
</comment>
<keyword evidence="2" id="KW-1185">Reference proteome</keyword>
<organism evidence="1 2">
    <name type="scientific">Paraburkholderia hiiakae</name>
    <dbReference type="NCBI Taxonomy" id="1081782"/>
    <lineage>
        <taxon>Bacteria</taxon>
        <taxon>Pseudomonadati</taxon>
        <taxon>Pseudomonadota</taxon>
        <taxon>Betaproteobacteria</taxon>
        <taxon>Burkholderiales</taxon>
        <taxon>Burkholderiaceae</taxon>
        <taxon>Paraburkholderia</taxon>
    </lineage>
</organism>
<name>A0ABM8PA35_9BURK</name>
<dbReference type="EMBL" id="CAJHCQ010000030">
    <property type="protein sequence ID" value="CAD6560412.1"/>
    <property type="molecule type" value="Genomic_DNA"/>
</dbReference>
<gene>
    <name evidence="1" type="ORF">LMG27952_07115</name>
</gene>
<proteinExistence type="predicted"/>
<sequence length="46" mass="5062">MSDQEKRRGTMYVFATIGARTERGGYITKAKSGLVICDLRAALVRA</sequence>
<reference evidence="1 2" key="1">
    <citation type="submission" date="2020-10" db="EMBL/GenBank/DDBJ databases">
        <authorList>
            <person name="Peeters C."/>
        </authorList>
    </citation>
    <scope>NUCLEOTIDE SEQUENCE [LARGE SCALE GENOMIC DNA]</scope>
    <source>
        <strain evidence="1 2">LMG 27952</strain>
    </source>
</reference>
<evidence type="ECO:0000313" key="1">
    <source>
        <dbReference type="EMBL" id="CAD6560412.1"/>
    </source>
</evidence>